<evidence type="ECO:0000256" key="8">
    <source>
        <dbReference type="ARBA" id="ARBA00023114"/>
    </source>
</evidence>
<name>A0A0B6S065_BURPL</name>
<dbReference type="GO" id="GO:0015288">
    <property type="term" value="F:porin activity"/>
    <property type="evidence" value="ECO:0007669"/>
    <property type="project" value="UniProtKB-KW"/>
</dbReference>
<evidence type="ECO:0000256" key="5">
    <source>
        <dbReference type="ARBA" id="ARBA00022692"/>
    </source>
</evidence>
<dbReference type="InterPro" id="IPR050298">
    <property type="entry name" value="Gram-neg_bact_OMP"/>
</dbReference>
<keyword evidence="7" id="KW-0406">Ion transport</keyword>
<keyword evidence="3" id="KW-0813">Transport</keyword>
<keyword evidence="10" id="KW-0998">Cell outer membrane</keyword>
<evidence type="ECO:0000256" key="11">
    <source>
        <dbReference type="SAM" id="SignalP"/>
    </source>
</evidence>
<evidence type="ECO:0000256" key="4">
    <source>
        <dbReference type="ARBA" id="ARBA00022452"/>
    </source>
</evidence>
<dbReference type="PRINTS" id="PR00182">
    <property type="entry name" value="ECOLNEIPORIN"/>
</dbReference>
<dbReference type="CDD" id="cd00342">
    <property type="entry name" value="gram_neg_porins"/>
    <property type="match status" value="1"/>
</dbReference>
<dbReference type="Pfam" id="PF13609">
    <property type="entry name" value="Porin_4"/>
    <property type="match status" value="1"/>
</dbReference>
<keyword evidence="9" id="KW-0472">Membrane</keyword>
<organism evidence="13 14">
    <name type="scientific">Burkholderia plantarii</name>
    <dbReference type="NCBI Taxonomy" id="41899"/>
    <lineage>
        <taxon>Bacteria</taxon>
        <taxon>Pseudomonadati</taxon>
        <taxon>Pseudomonadota</taxon>
        <taxon>Betaproteobacteria</taxon>
        <taxon>Burkholderiales</taxon>
        <taxon>Burkholderiaceae</taxon>
        <taxon>Burkholderia</taxon>
    </lineage>
</organism>
<comment type="subunit">
    <text evidence="2">Homotrimer.</text>
</comment>
<dbReference type="Proteomes" id="UP000031838">
    <property type="component" value="Chromosome 2"/>
</dbReference>
<dbReference type="InterPro" id="IPR023614">
    <property type="entry name" value="Porin_dom_sf"/>
</dbReference>
<evidence type="ECO:0000313" key="14">
    <source>
        <dbReference type="Proteomes" id="UP000031838"/>
    </source>
</evidence>
<feature type="signal peptide" evidence="11">
    <location>
        <begin position="1"/>
        <end position="20"/>
    </location>
</feature>
<dbReference type="EMBL" id="CP002581">
    <property type="protein sequence ID" value="AJK49028.1"/>
    <property type="molecule type" value="Genomic_DNA"/>
</dbReference>
<dbReference type="HOGENOM" id="CLU_038238_0_0_4"/>
<reference evidence="13 14" key="2">
    <citation type="journal article" date="2016" name="Appl. Microbiol. Biotechnol.">
        <title>Mutations improving production and secretion of extracellular lipase by Burkholderia glumae PG1.</title>
        <authorList>
            <person name="Knapp A."/>
            <person name="Voget S."/>
            <person name="Gao R."/>
            <person name="Zaburannyi N."/>
            <person name="Krysciak D."/>
            <person name="Breuer M."/>
            <person name="Hauer B."/>
            <person name="Streit W.R."/>
            <person name="Muller R."/>
            <person name="Daniel R."/>
            <person name="Jaeger K.E."/>
        </authorList>
    </citation>
    <scope>NUCLEOTIDE SEQUENCE [LARGE SCALE GENOMIC DNA]</scope>
    <source>
        <strain evidence="13 14">PG1</strain>
    </source>
</reference>
<evidence type="ECO:0000256" key="9">
    <source>
        <dbReference type="ARBA" id="ARBA00023136"/>
    </source>
</evidence>
<accession>A0A0B6S065</accession>
<evidence type="ECO:0000256" key="10">
    <source>
        <dbReference type="ARBA" id="ARBA00023237"/>
    </source>
</evidence>
<feature type="domain" description="Porin" evidence="12">
    <location>
        <begin position="8"/>
        <end position="328"/>
    </location>
</feature>
<dbReference type="KEGG" id="bgp:BGL_2c09500"/>
<dbReference type="GO" id="GO:0009279">
    <property type="term" value="C:cell outer membrane"/>
    <property type="evidence" value="ECO:0007669"/>
    <property type="project" value="UniProtKB-SubCell"/>
</dbReference>
<dbReference type="PRINTS" id="PR00184">
    <property type="entry name" value="NEISSPPORIN"/>
</dbReference>
<keyword evidence="4" id="KW-1134">Transmembrane beta strand</keyword>
<protein>
    <submittedName>
        <fullName evidence="13">Outer membrane porin protein</fullName>
    </submittedName>
</protein>
<dbReference type="SUPFAM" id="SSF56935">
    <property type="entry name" value="Porins"/>
    <property type="match status" value="1"/>
</dbReference>
<dbReference type="PANTHER" id="PTHR34501">
    <property type="entry name" value="PROTEIN YDDL-RELATED"/>
    <property type="match status" value="1"/>
</dbReference>
<evidence type="ECO:0000256" key="7">
    <source>
        <dbReference type="ARBA" id="ARBA00023065"/>
    </source>
</evidence>
<dbReference type="PANTHER" id="PTHR34501:SF9">
    <property type="entry name" value="MAJOR OUTER MEMBRANE PROTEIN P.IA"/>
    <property type="match status" value="1"/>
</dbReference>
<keyword evidence="6 11" id="KW-0732">Signal</keyword>
<keyword evidence="5" id="KW-0812">Transmembrane</keyword>
<reference evidence="14" key="1">
    <citation type="submission" date="2011-03" db="EMBL/GenBank/DDBJ databases">
        <authorList>
            <person name="Voget S."/>
            <person name="Streit W.R."/>
            <person name="Jaeger K.E."/>
            <person name="Daniel R."/>
        </authorList>
    </citation>
    <scope>NUCLEOTIDE SEQUENCE [LARGE SCALE GENOMIC DNA]</scope>
    <source>
        <strain evidence="14">PG1</strain>
    </source>
</reference>
<dbReference type="InterPro" id="IPR002299">
    <property type="entry name" value="Porin_Neis"/>
</dbReference>
<proteinExistence type="predicted"/>
<gene>
    <name evidence="13" type="ORF">BGL_2c09500</name>
</gene>
<dbReference type="GO" id="GO:0034220">
    <property type="term" value="P:monoatomic ion transmembrane transport"/>
    <property type="evidence" value="ECO:0007669"/>
    <property type="project" value="InterPro"/>
</dbReference>
<evidence type="ECO:0000256" key="1">
    <source>
        <dbReference type="ARBA" id="ARBA00004571"/>
    </source>
</evidence>
<dbReference type="Gene3D" id="2.40.160.10">
    <property type="entry name" value="Porin"/>
    <property type="match status" value="1"/>
</dbReference>
<evidence type="ECO:0000259" key="12">
    <source>
        <dbReference type="Pfam" id="PF13609"/>
    </source>
</evidence>
<dbReference type="RefSeq" id="WP_042627561.1">
    <property type="nucleotide sequence ID" value="NZ_CP002581.1"/>
</dbReference>
<keyword evidence="8" id="KW-0626">Porin</keyword>
<comment type="subcellular location">
    <subcellularLocation>
        <location evidence="1">Cell outer membrane</location>
        <topology evidence="1">Multi-pass membrane protein</topology>
    </subcellularLocation>
</comment>
<keyword evidence="14" id="KW-1185">Reference proteome</keyword>
<dbReference type="GO" id="GO:0046930">
    <property type="term" value="C:pore complex"/>
    <property type="evidence" value="ECO:0007669"/>
    <property type="project" value="UniProtKB-KW"/>
</dbReference>
<evidence type="ECO:0000256" key="6">
    <source>
        <dbReference type="ARBA" id="ARBA00022729"/>
    </source>
</evidence>
<dbReference type="InterPro" id="IPR033900">
    <property type="entry name" value="Gram_neg_porin_domain"/>
</dbReference>
<dbReference type="InterPro" id="IPR001702">
    <property type="entry name" value="Porin_Gram-ve"/>
</dbReference>
<evidence type="ECO:0000313" key="13">
    <source>
        <dbReference type="EMBL" id="AJK49028.1"/>
    </source>
</evidence>
<evidence type="ECO:0000256" key="2">
    <source>
        <dbReference type="ARBA" id="ARBA00011233"/>
    </source>
</evidence>
<evidence type="ECO:0000256" key="3">
    <source>
        <dbReference type="ARBA" id="ARBA00022448"/>
    </source>
</evidence>
<sequence length="362" mass="38041">MKKTLIVAAAAASFATVAHAQSSVTLYGVLDAGITYQSNVAGKSRWSEGTGIDQSLFGLRGSEDLGGGLKAIFTLESGFNLGDGRFKNNGGMFNRQSFVGLSSQYGTVTLGRQYDAVQDYLAPLTATGSWGGTYFAHVGNLDNLSTNGGYATNNSIKFTSANYAGLQFGGTYAFSNNTNFGNNRAYSGGVSYQFQGLKLAGAYSQLNNPNAVGGGAVDANNPFVNQGRVRTYGAAAAYAFGPAEAGVAWTQARLDDTTAGNNLRIDNYEVNGKYNLTPALGLGIAYTYSNGRVGTDNAHWHQVGLQADYALSKRTDVYAQAVYQRASGANASIYNGDLISSSSNLSSSLNQTAATVGLRHRF</sequence>
<dbReference type="AlphaFoldDB" id="A0A0B6S065"/>
<feature type="chain" id="PRO_5002110300" evidence="11">
    <location>
        <begin position="21"/>
        <end position="362"/>
    </location>
</feature>